<evidence type="ECO:0000313" key="3">
    <source>
        <dbReference type="EMBL" id="ANC96542.1"/>
    </source>
</evidence>
<dbReference type="GeneID" id="27912055"/>
<dbReference type="OrthoDB" id="32985at10239"/>
<feature type="region of interest" description="Disordered" evidence="1">
    <location>
        <begin position="365"/>
        <end position="406"/>
    </location>
</feature>
<dbReference type="RefSeq" id="YP_009253910.1">
    <property type="nucleotide sequence ID" value="NC_030200.1"/>
</dbReference>
<dbReference type="KEGG" id="vg:27912055"/>
<dbReference type="EMBL" id="KU351741">
    <property type="protein sequence ID" value="ANC96541.1"/>
    <property type="molecule type" value="Genomic_DNA"/>
</dbReference>
<protein>
    <submittedName>
        <fullName evidence="3">DR1 protein</fullName>
    </submittedName>
    <submittedName>
        <fullName evidence="2">Protein DR1</fullName>
    </submittedName>
</protein>
<evidence type="ECO:0000256" key="1">
    <source>
        <dbReference type="SAM" id="MobiDB-lite"/>
    </source>
</evidence>
<organism evidence="2 4">
    <name type="scientific">macacine betaherpesvirus 9</name>
    <dbReference type="NCBI Taxonomy" id="2560568"/>
    <lineage>
        <taxon>Viruses</taxon>
        <taxon>Duplodnaviria</taxon>
        <taxon>Heunggongvirae</taxon>
        <taxon>Peploviricota</taxon>
        <taxon>Herviviricetes</taxon>
        <taxon>Herpesvirales</taxon>
        <taxon>Orthoherpesviridae</taxon>
        <taxon>Betaherpesvirinae</taxon>
        <taxon>Roseolovirus</taxon>
        <taxon>Roseolovirus macacinebeta9</taxon>
    </lineage>
</organism>
<dbReference type="RefSeq" id="YP_009253993.1">
    <property type="nucleotide sequence ID" value="NC_030200.1"/>
</dbReference>
<accession>A0A192XNT3</accession>
<dbReference type="EMBL" id="KU351741">
    <property type="protein sequence ID" value="ANC96542.1"/>
    <property type="molecule type" value="Genomic_DNA"/>
</dbReference>
<dbReference type="GeneID" id="27912043"/>
<dbReference type="KEGG" id="vg:27912043"/>
<name>A0A192XNT3_9BETA</name>
<dbReference type="InterPro" id="IPR003360">
    <property type="entry name" value="US22-like"/>
</dbReference>
<dbReference type="Proteomes" id="UP000202843">
    <property type="component" value="Segment"/>
</dbReference>
<evidence type="ECO:0000313" key="2">
    <source>
        <dbReference type="EMBL" id="ANC96541.1"/>
    </source>
</evidence>
<reference evidence="2 4" key="1">
    <citation type="journal article" date="2016" name="J. Virol.">
        <title>Complete Unique Genome Sequence, Expression Profile, and Salivary Gland Tissue Tropism of the Herpesvirus 7 Homolog in Pigtailed Macaques.</title>
        <authorList>
            <person name="Staheli J.P."/>
            <person name="Dyen M.R."/>
            <person name="Basom R."/>
            <person name="Fitzgibbon M."/>
            <person name="Barcy S."/>
        </authorList>
    </citation>
    <scope>NUCLEOTIDE SEQUENCE [LARGE SCALE GENOMIC DNA]</scope>
</reference>
<proteinExistence type="predicted"/>
<keyword evidence="4" id="KW-1185">Reference proteome</keyword>
<sequence length="443" mass="49626">MARPVELACLRASVARFWWLFLARHRLALVRRYLVTHRLHRLPLPWPPEECLSLDPDPYAGLHDTLDICLRRGWPHRGLTRAGTDFDPRPYFPTATVKLLPLGTVRFAKPPPDSNQVCSWLTGTSPLVILLQGPDGSLYCHDVFRGRLYLISHSVSIFLKLGLRHCEPVYTAPRWRHVQLPKMWIPKAPASRTLTQTLAVAATHGLGPLYTLLQIHRGVTCSLIHPVHGHKLDMILTHRSFREAPSRAVMTSVTAQRMLDRLCGHQAWLPIGYLVQMPHIHIAISSDAVVTAVDVRKNFLWRIADDALLLLVTGSLLLLSRPTDDLGSWRCLETSPPANGPACLEARSPPIPTYPLTINAWPSPAAGDGHASDTAHATKTVTRDREPREVAGSNSRRPRPSTKTRCPNYALEARLLACWTDTDTDNDTDTDRRALPRSRTFCC</sequence>
<evidence type="ECO:0000313" key="4">
    <source>
        <dbReference type="Proteomes" id="UP000202843"/>
    </source>
</evidence>
<gene>
    <name evidence="2" type="primary">DR1</name>
</gene>
<dbReference type="Pfam" id="PF02393">
    <property type="entry name" value="US22"/>
    <property type="match status" value="1"/>
</dbReference>